<dbReference type="VEuPathDB" id="TriTrypDB:LpyrH10_09_1600"/>
<feature type="domain" description="Amino acid transporter transmembrane" evidence="7">
    <location>
        <begin position="285"/>
        <end position="632"/>
    </location>
</feature>
<feature type="transmembrane region" description="Helical" evidence="6">
    <location>
        <begin position="285"/>
        <end position="308"/>
    </location>
</feature>
<dbReference type="PANTHER" id="PTHR22950">
    <property type="entry name" value="AMINO ACID TRANSPORTER"/>
    <property type="match status" value="1"/>
</dbReference>
<proteinExistence type="predicted"/>
<gene>
    <name evidence="8" type="ORF">ABB37_05060</name>
</gene>
<feature type="transmembrane region" description="Helical" evidence="6">
    <location>
        <begin position="314"/>
        <end position="337"/>
    </location>
</feature>
<dbReference type="Proteomes" id="UP000037923">
    <property type="component" value="Unassembled WGS sequence"/>
</dbReference>
<evidence type="ECO:0000313" key="9">
    <source>
        <dbReference type="Proteomes" id="UP000037923"/>
    </source>
</evidence>
<dbReference type="InterPro" id="IPR013057">
    <property type="entry name" value="AA_transpt_TM"/>
</dbReference>
<evidence type="ECO:0000256" key="6">
    <source>
        <dbReference type="SAM" id="Phobius"/>
    </source>
</evidence>
<dbReference type="Pfam" id="PF01490">
    <property type="entry name" value="Aa_trans"/>
    <property type="match status" value="1"/>
</dbReference>
<feature type="transmembrane region" description="Helical" evidence="6">
    <location>
        <begin position="584"/>
        <end position="603"/>
    </location>
</feature>
<evidence type="ECO:0000256" key="4">
    <source>
        <dbReference type="ARBA" id="ARBA00023136"/>
    </source>
</evidence>
<dbReference type="OrthoDB" id="1684102at2759"/>
<comment type="caution">
    <text evidence="8">The sequence shown here is derived from an EMBL/GenBank/DDBJ whole genome shotgun (WGS) entry which is preliminary data.</text>
</comment>
<feature type="transmembrane region" description="Helical" evidence="6">
    <location>
        <begin position="421"/>
        <end position="443"/>
    </location>
</feature>
<dbReference type="EMBL" id="LGTL01000009">
    <property type="protein sequence ID" value="KPA80043.1"/>
    <property type="molecule type" value="Genomic_DNA"/>
</dbReference>
<dbReference type="GO" id="GO:0015179">
    <property type="term" value="F:L-amino acid transmembrane transporter activity"/>
    <property type="evidence" value="ECO:0007669"/>
    <property type="project" value="TreeGrafter"/>
</dbReference>
<feature type="region of interest" description="Disordered" evidence="5">
    <location>
        <begin position="127"/>
        <end position="152"/>
    </location>
</feature>
<evidence type="ECO:0000256" key="5">
    <source>
        <dbReference type="SAM" id="MobiDB-lite"/>
    </source>
</evidence>
<feature type="transmembrane region" description="Helical" evidence="6">
    <location>
        <begin position="396"/>
        <end position="414"/>
    </location>
</feature>
<evidence type="ECO:0000313" key="8">
    <source>
        <dbReference type="EMBL" id="KPA80043.1"/>
    </source>
</evidence>
<evidence type="ECO:0000259" key="7">
    <source>
        <dbReference type="Pfam" id="PF01490"/>
    </source>
</evidence>
<sequence>MSAHSSPTVQTMEMRDLDTTLPNVDGGTNVMEVEAPRLAQLRGSNDDSRAAAGLSQAQSPALSQCVSTTSFAELSAMPTLPRTAVQPPPPAHASSTSLTCLVTAMQSVESSPPRSTGASVVHSYSTPRHAADIDGGGHPLAQPTPPRRNNSSLSNMLSVQSNIVTPALSEAHTPRGGSAVPQLAVFNSVPATPVPEELVEECDGALHETSCDGQPPTQAARVDEDGVVIDVSEPGNRKSKAGRRDHFHGNVSEENLEFTSFGLDVSFMSAASSTGGPGGRNYASLYGAVFHVFKGNVGAGVFLLPTYYKDAGYVVGPICIALLGALMVDCTVSLLHVKHRINHVEVKTYPAVVEFVLGDWFQKFTQFALVFTQFGFCIMFLQYASSMLASLFEQKWVYPAFVAISTAVVTPMTFISNKLHLLMYASMLAGIFAVIILAGTTVVDVQHISSQGVAAGVAAAVPTARLIVFLSGHMFSLEGVGIVLPVENSLPPEKRVQYGHLLRYTLVSLVLFYIFFGVLGYIAYGEKLHTSVVLALPPSAVKRLLQVLLGLSLIFGFPIQYVPAIQIVDKAFKVNINEDKKKAFSLRLALNVIFGALAIVLGADTINIFASFLGAFAGVHLMITMPTLLALQVEHALNGDKDNYEYKDYLLLMFQGPYTLRRCNYYLYLLLALAIWIGGLYFTIVSVFVYGTV</sequence>
<feature type="transmembrane region" description="Helical" evidence="6">
    <location>
        <begin position="544"/>
        <end position="563"/>
    </location>
</feature>
<keyword evidence="9" id="KW-1185">Reference proteome</keyword>
<dbReference type="GeneID" id="26905351"/>
<evidence type="ECO:0000256" key="1">
    <source>
        <dbReference type="ARBA" id="ARBA00004141"/>
    </source>
</evidence>
<keyword evidence="2 6" id="KW-0812">Transmembrane</keyword>
<organism evidence="8 9">
    <name type="scientific">Leptomonas pyrrhocoris</name>
    <name type="common">Firebug parasite</name>
    <dbReference type="NCBI Taxonomy" id="157538"/>
    <lineage>
        <taxon>Eukaryota</taxon>
        <taxon>Discoba</taxon>
        <taxon>Euglenozoa</taxon>
        <taxon>Kinetoplastea</taxon>
        <taxon>Metakinetoplastina</taxon>
        <taxon>Trypanosomatida</taxon>
        <taxon>Trypanosomatidae</taxon>
        <taxon>Leishmaniinae</taxon>
        <taxon>Leptomonas</taxon>
    </lineage>
</organism>
<keyword evidence="3 6" id="KW-1133">Transmembrane helix</keyword>
<feature type="transmembrane region" description="Helical" evidence="6">
    <location>
        <begin position="665"/>
        <end position="690"/>
    </location>
</feature>
<evidence type="ECO:0000256" key="2">
    <source>
        <dbReference type="ARBA" id="ARBA00022692"/>
    </source>
</evidence>
<dbReference type="PANTHER" id="PTHR22950:SF349">
    <property type="entry name" value="AMINO ACID TRANSPORTER TRANSMEMBRANE DOMAIN-CONTAINING PROTEIN"/>
    <property type="match status" value="1"/>
</dbReference>
<feature type="transmembrane region" description="Helical" evidence="6">
    <location>
        <begin position="463"/>
        <end position="484"/>
    </location>
</feature>
<feature type="transmembrane region" description="Helical" evidence="6">
    <location>
        <begin position="609"/>
        <end position="631"/>
    </location>
</feature>
<evidence type="ECO:0000256" key="3">
    <source>
        <dbReference type="ARBA" id="ARBA00022989"/>
    </source>
</evidence>
<feature type="region of interest" description="Disordered" evidence="5">
    <location>
        <begin position="43"/>
        <end position="63"/>
    </location>
</feature>
<dbReference type="GO" id="GO:0005774">
    <property type="term" value="C:vacuolar membrane"/>
    <property type="evidence" value="ECO:0007669"/>
    <property type="project" value="TreeGrafter"/>
</dbReference>
<feature type="transmembrane region" description="Helical" evidence="6">
    <location>
        <begin position="367"/>
        <end position="384"/>
    </location>
</feature>
<protein>
    <submittedName>
        <fullName evidence="8">Amino acid transporter</fullName>
    </submittedName>
</protein>
<feature type="transmembrane region" description="Helical" evidence="6">
    <location>
        <begin position="504"/>
        <end position="524"/>
    </location>
</feature>
<reference evidence="8 9" key="1">
    <citation type="submission" date="2015-07" db="EMBL/GenBank/DDBJ databases">
        <title>High-quality genome of monoxenous trypanosomatid Leptomonas pyrrhocoris.</title>
        <authorList>
            <person name="Flegontov P."/>
            <person name="Butenko A."/>
            <person name="Firsov S."/>
            <person name="Vlcek C."/>
            <person name="Logacheva M.D."/>
            <person name="Field M."/>
            <person name="Filatov D."/>
            <person name="Flegontova O."/>
            <person name="Gerasimov E."/>
            <person name="Jackson A.P."/>
            <person name="Kelly S."/>
            <person name="Opperdoes F."/>
            <person name="O'Reilly A."/>
            <person name="Votypka J."/>
            <person name="Yurchenko V."/>
            <person name="Lukes J."/>
        </authorList>
    </citation>
    <scope>NUCLEOTIDE SEQUENCE [LARGE SCALE GENOMIC DNA]</scope>
    <source>
        <strain evidence="8">H10</strain>
    </source>
</reference>
<dbReference type="RefSeq" id="XP_015658482.1">
    <property type="nucleotide sequence ID" value="XM_015802966.1"/>
</dbReference>
<dbReference type="AlphaFoldDB" id="A0A0M9G107"/>
<name>A0A0M9G107_LEPPY</name>
<keyword evidence="4 6" id="KW-0472">Membrane</keyword>
<accession>A0A0M9G107</accession>
<comment type="subcellular location">
    <subcellularLocation>
        <location evidence="1">Membrane</location>
        <topology evidence="1">Multi-pass membrane protein</topology>
    </subcellularLocation>
</comment>